<sequence length="623" mass="73124">MVNNRSIYNEYERIDRPIRFGWEAFVSVTILFILTIILVTLQFIIKNHLIRTNISNDRVANQSHINSTNSFNNMVSKTKPWIECQNVIPGIDIINHGVDITKWDLFPHNYSTYQGLRTSIFEFSCDNGNYWAYANNGEQNRSLPDQVEYIQYTVCDIHNPNTINYYSLEQIKNELATNLHVADQGTFGFLSSSVLYHNLVKAIVESDQTVFVTESCVSKLNLKLNRSNATRFNQKFSKFIKTLSSSKYEDMPQMYDSFVQTFGTHFLEEATIGGSLNLQTAVDNEYFFKNSFKTVVNMVRKQFMSYINQSNIVLDNNFMSNIHNYFTYYGGQNIDLNNVQIWIENIKQKPSLLSGKLRPIDDLIDDAKTKREVQKAVKIKLARSHLNEIKLLLPMISYLSPYEVNKLKNKLNKSENIINQIGASSVDIIEKAINELYNRILYFKGLLNDSFCCYFVYNEFISFIDRSILNKYYIKFKNVSDDIVQCKWGLMRACHFEYNEKFEEENRNDDRFRDEYLRMINGESMPPYDEIRMLMRRTVNHITNQLESKFQICDIYNGQQRVLCRHCVENNVNCWYSKGLACKTERTWELIGYRGEKLNKDQQCHTIIMIPRPNSDEIDKNRQ</sequence>
<evidence type="ECO:0000256" key="7">
    <source>
        <dbReference type="SAM" id="Phobius"/>
    </source>
</evidence>
<dbReference type="InterPro" id="IPR020864">
    <property type="entry name" value="MACPF"/>
</dbReference>
<organism evidence="9 10">
    <name type="scientific">Blomia tropicalis</name>
    <name type="common">Mite</name>
    <dbReference type="NCBI Taxonomy" id="40697"/>
    <lineage>
        <taxon>Eukaryota</taxon>
        <taxon>Metazoa</taxon>
        <taxon>Ecdysozoa</taxon>
        <taxon>Arthropoda</taxon>
        <taxon>Chelicerata</taxon>
        <taxon>Arachnida</taxon>
        <taxon>Acari</taxon>
        <taxon>Acariformes</taxon>
        <taxon>Sarcoptiformes</taxon>
        <taxon>Astigmata</taxon>
        <taxon>Glycyphagoidea</taxon>
        <taxon>Echimyopodidae</taxon>
        <taxon>Blomia</taxon>
    </lineage>
</organism>
<evidence type="ECO:0000256" key="4">
    <source>
        <dbReference type="ARBA" id="ARBA00022729"/>
    </source>
</evidence>
<protein>
    <recommendedName>
        <fullName evidence="8">MACPF domain-containing protein</fullName>
    </recommendedName>
</protein>
<dbReference type="GO" id="GO:0016020">
    <property type="term" value="C:membrane"/>
    <property type="evidence" value="ECO:0007669"/>
    <property type="project" value="UniProtKB-SubCell"/>
</dbReference>
<evidence type="ECO:0000259" key="8">
    <source>
        <dbReference type="PROSITE" id="PS51412"/>
    </source>
</evidence>
<keyword evidence="7" id="KW-1133">Transmembrane helix</keyword>
<proteinExistence type="predicted"/>
<name>A0A9Q0M1X5_BLOTA</name>
<evidence type="ECO:0000256" key="5">
    <source>
        <dbReference type="ARBA" id="ARBA00023136"/>
    </source>
</evidence>
<dbReference type="PANTHER" id="PTHR46096">
    <property type="entry name" value="PERFORIN-1"/>
    <property type="match status" value="1"/>
</dbReference>
<keyword evidence="10" id="KW-1185">Reference proteome</keyword>
<feature type="domain" description="MACPF" evidence="8">
    <location>
        <begin position="76"/>
        <end position="396"/>
    </location>
</feature>
<dbReference type="EMBL" id="JAPWDV010000003">
    <property type="protein sequence ID" value="KAJ6217414.1"/>
    <property type="molecule type" value="Genomic_DNA"/>
</dbReference>
<dbReference type="Pfam" id="PF01823">
    <property type="entry name" value="MACPF"/>
    <property type="match status" value="1"/>
</dbReference>
<keyword evidence="3" id="KW-0964">Secreted</keyword>
<dbReference type="GO" id="GO:0022829">
    <property type="term" value="F:wide pore channel activity"/>
    <property type="evidence" value="ECO:0007669"/>
    <property type="project" value="TreeGrafter"/>
</dbReference>
<dbReference type="PANTHER" id="PTHR46096:SF3">
    <property type="entry name" value="PERFORIN-1"/>
    <property type="match status" value="1"/>
</dbReference>
<dbReference type="PROSITE" id="PS51412">
    <property type="entry name" value="MACPF_2"/>
    <property type="match status" value="1"/>
</dbReference>
<reference evidence="9" key="1">
    <citation type="submission" date="2022-12" db="EMBL/GenBank/DDBJ databases">
        <title>Genome assemblies of Blomia tropicalis.</title>
        <authorList>
            <person name="Cui Y."/>
        </authorList>
    </citation>
    <scope>NUCLEOTIDE SEQUENCE</scope>
    <source>
        <tissue evidence="9">Adult mites</tissue>
    </source>
</reference>
<keyword evidence="5 7" id="KW-0472">Membrane</keyword>
<evidence type="ECO:0000256" key="6">
    <source>
        <dbReference type="ARBA" id="ARBA00023157"/>
    </source>
</evidence>
<dbReference type="GO" id="GO:0005576">
    <property type="term" value="C:extracellular region"/>
    <property type="evidence" value="ECO:0007669"/>
    <property type="project" value="UniProtKB-SubCell"/>
</dbReference>
<dbReference type="InterPro" id="IPR020863">
    <property type="entry name" value="MACPF_CS"/>
</dbReference>
<dbReference type="GO" id="GO:0051607">
    <property type="term" value="P:defense response to virus"/>
    <property type="evidence" value="ECO:0007669"/>
    <property type="project" value="TreeGrafter"/>
</dbReference>
<evidence type="ECO:0000313" key="9">
    <source>
        <dbReference type="EMBL" id="KAJ6217414.1"/>
    </source>
</evidence>
<comment type="subcellular location">
    <subcellularLocation>
        <location evidence="1">Membrane</location>
    </subcellularLocation>
    <subcellularLocation>
        <location evidence="2">Secreted</location>
    </subcellularLocation>
</comment>
<keyword evidence="4" id="KW-0732">Signal</keyword>
<gene>
    <name evidence="9" type="ORF">RDWZM_008571</name>
</gene>
<keyword evidence="6" id="KW-1015">Disulfide bond</keyword>
<feature type="transmembrane region" description="Helical" evidence="7">
    <location>
        <begin position="20"/>
        <end position="45"/>
    </location>
</feature>
<dbReference type="InterPro" id="IPR052784">
    <property type="entry name" value="Perforin-1_pore-forming"/>
</dbReference>
<dbReference type="PROSITE" id="PS00279">
    <property type="entry name" value="MACPF_1"/>
    <property type="match status" value="1"/>
</dbReference>
<evidence type="ECO:0000313" key="10">
    <source>
        <dbReference type="Proteomes" id="UP001142055"/>
    </source>
</evidence>
<comment type="caution">
    <text evidence="9">The sequence shown here is derived from an EMBL/GenBank/DDBJ whole genome shotgun (WGS) entry which is preliminary data.</text>
</comment>
<evidence type="ECO:0000256" key="3">
    <source>
        <dbReference type="ARBA" id="ARBA00022525"/>
    </source>
</evidence>
<dbReference type="AlphaFoldDB" id="A0A9Q0M1X5"/>
<evidence type="ECO:0000256" key="1">
    <source>
        <dbReference type="ARBA" id="ARBA00004370"/>
    </source>
</evidence>
<evidence type="ECO:0000256" key="2">
    <source>
        <dbReference type="ARBA" id="ARBA00004613"/>
    </source>
</evidence>
<dbReference type="Proteomes" id="UP001142055">
    <property type="component" value="Chromosome 3"/>
</dbReference>
<accession>A0A9Q0M1X5</accession>
<keyword evidence="7" id="KW-0812">Transmembrane</keyword>